<dbReference type="PROSITE" id="PS52029">
    <property type="entry name" value="LD_TPASE"/>
    <property type="match status" value="1"/>
</dbReference>
<dbReference type="PANTHER" id="PTHR30582:SF2">
    <property type="entry name" value="L,D-TRANSPEPTIDASE YCIB-RELATED"/>
    <property type="match status" value="1"/>
</dbReference>
<keyword evidence="5 7" id="KW-0573">Peptidoglycan synthesis</keyword>
<name>A0ABY9EFZ6_9GAMM</name>
<evidence type="ECO:0000256" key="7">
    <source>
        <dbReference type="PROSITE-ProRule" id="PRU01373"/>
    </source>
</evidence>
<evidence type="ECO:0000313" key="10">
    <source>
        <dbReference type="Proteomes" id="UP001321520"/>
    </source>
</evidence>
<evidence type="ECO:0000256" key="5">
    <source>
        <dbReference type="ARBA" id="ARBA00022984"/>
    </source>
</evidence>
<proteinExistence type="inferred from homology"/>
<keyword evidence="6 7" id="KW-0961">Cell wall biogenesis/degradation</keyword>
<dbReference type="RefSeq" id="WP_301416459.1">
    <property type="nucleotide sequence ID" value="NZ_CP098023.1"/>
</dbReference>
<dbReference type="InterPro" id="IPR005490">
    <property type="entry name" value="LD_TPept_cat_dom"/>
</dbReference>
<reference evidence="9 10" key="1">
    <citation type="submission" date="2022-05" db="EMBL/GenBank/DDBJ databases">
        <title>Microbulbifer sp. nov., isolated from sponge.</title>
        <authorList>
            <person name="Gao L."/>
        </authorList>
    </citation>
    <scope>NUCLEOTIDE SEQUENCE [LARGE SCALE GENOMIC DNA]</scope>
    <source>
        <strain evidence="9 10">MI-G</strain>
    </source>
</reference>
<dbReference type="PANTHER" id="PTHR30582">
    <property type="entry name" value="L,D-TRANSPEPTIDASE"/>
    <property type="match status" value="1"/>
</dbReference>
<evidence type="ECO:0000256" key="4">
    <source>
        <dbReference type="ARBA" id="ARBA00022960"/>
    </source>
</evidence>
<dbReference type="SUPFAM" id="SSF141523">
    <property type="entry name" value="L,D-transpeptidase catalytic domain-like"/>
    <property type="match status" value="1"/>
</dbReference>
<keyword evidence="10" id="KW-1185">Reference proteome</keyword>
<feature type="active site" description="Proton donor/acceptor" evidence="7">
    <location>
        <position position="184"/>
    </location>
</feature>
<dbReference type="Pfam" id="PF03734">
    <property type="entry name" value="YkuD"/>
    <property type="match status" value="1"/>
</dbReference>
<dbReference type="InterPro" id="IPR038063">
    <property type="entry name" value="Transpep_catalytic_dom"/>
</dbReference>
<dbReference type="EMBL" id="CP098023">
    <property type="protein sequence ID" value="WKD50300.1"/>
    <property type="molecule type" value="Genomic_DNA"/>
</dbReference>
<dbReference type="InterPro" id="IPR050979">
    <property type="entry name" value="LD-transpeptidase"/>
</dbReference>
<evidence type="ECO:0000256" key="3">
    <source>
        <dbReference type="ARBA" id="ARBA00022679"/>
    </source>
</evidence>
<feature type="active site" description="Nucleophile" evidence="7">
    <location>
        <position position="197"/>
    </location>
</feature>
<organism evidence="9 10">
    <name type="scientific">Microbulbifer spongiae</name>
    <dbReference type="NCBI Taxonomy" id="2944933"/>
    <lineage>
        <taxon>Bacteria</taxon>
        <taxon>Pseudomonadati</taxon>
        <taxon>Pseudomonadota</taxon>
        <taxon>Gammaproteobacteria</taxon>
        <taxon>Cellvibrionales</taxon>
        <taxon>Microbulbiferaceae</taxon>
        <taxon>Microbulbifer</taxon>
    </lineage>
</organism>
<evidence type="ECO:0000256" key="1">
    <source>
        <dbReference type="ARBA" id="ARBA00004752"/>
    </source>
</evidence>
<accession>A0ABY9EFZ6</accession>
<protein>
    <submittedName>
        <fullName evidence="9">L,D-transpeptidase family protein</fullName>
    </submittedName>
</protein>
<keyword evidence="4 7" id="KW-0133">Cell shape</keyword>
<evidence type="ECO:0000313" key="9">
    <source>
        <dbReference type="EMBL" id="WKD50300.1"/>
    </source>
</evidence>
<keyword evidence="3" id="KW-0808">Transferase</keyword>
<dbReference type="CDD" id="cd16913">
    <property type="entry name" value="YkuD_like"/>
    <property type="match status" value="1"/>
</dbReference>
<feature type="domain" description="L,D-TPase catalytic" evidence="8">
    <location>
        <begin position="85"/>
        <end position="221"/>
    </location>
</feature>
<comment type="pathway">
    <text evidence="1 7">Cell wall biogenesis; peptidoglycan biosynthesis.</text>
</comment>
<gene>
    <name evidence="9" type="ORF">M8T91_02390</name>
</gene>
<sequence length="222" mass="25222">MHSQPSLQKIQSLLHGYRSLRQKYRSSRLNNSSLVAALLLIGSTVLSPLVAAIDYSNPYLRHGARHAHSAYGGHMWFRPHISGASRIVIDLSDQMAYFYKGRRLAGMSPVSTGKAGYRTPTGNFRISEKKYSHRSNLYGHYISRRGYVMRSNVDVRRHRKPRGSVFRGASMDYMMRINGPVTMHAGRVPGYPDSHGCIRLPWHMAKVFYRHARVGTRVSVVH</sequence>
<dbReference type="Gene3D" id="2.40.440.10">
    <property type="entry name" value="L,D-transpeptidase catalytic domain-like"/>
    <property type="match status" value="1"/>
</dbReference>
<evidence type="ECO:0000256" key="6">
    <source>
        <dbReference type="ARBA" id="ARBA00023316"/>
    </source>
</evidence>
<evidence type="ECO:0000256" key="2">
    <source>
        <dbReference type="ARBA" id="ARBA00005992"/>
    </source>
</evidence>
<dbReference type="Proteomes" id="UP001321520">
    <property type="component" value="Chromosome"/>
</dbReference>
<evidence type="ECO:0000259" key="8">
    <source>
        <dbReference type="PROSITE" id="PS52029"/>
    </source>
</evidence>
<comment type="similarity">
    <text evidence="2">Belongs to the YkuD family.</text>
</comment>